<comment type="caution">
    <text evidence="1">The sequence shown here is derived from an EMBL/GenBank/DDBJ whole genome shotgun (WGS) entry which is preliminary data.</text>
</comment>
<organism evidence="1">
    <name type="scientific">Tanacetum cinerariifolium</name>
    <name type="common">Dalmatian daisy</name>
    <name type="synonym">Chrysanthemum cinerariifolium</name>
    <dbReference type="NCBI Taxonomy" id="118510"/>
    <lineage>
        <taxon>Eukaryota</taxon>
        <taxon>Viridiplantae</taxon>
        <taxon>Streptophyta</taxon>
        <taxon>Embryophyta</taxon>
        <taxon>Tracheophyta</taxon>
        <taxon>Spermatophyta</taxon>
        <taxon>Magnoliopsida</taxon>
        <taxon>eudicotyledons</taxon>
        <taxon>Gunneridae</taxon>
        <taxon>Pentapetalae</taxon>
        <taxon>asterids</taxon>
        <taxon>campanulids</taxon>
        <taxon>Asterales</taxon>
        <taxon>Asteraceae</taxon>
        <taxon>Asteroideae</taxon>
        <taxon>Anthemideae</taxon>
        <taxon>Anthemidinae</taxon>
        <taxon>Tanacetum</taxon>
    </lineage>
</organism>
<accession>A0A699V9W3</accession>
<dbReference type="AlphaFoldDB" id="A0A699V9W3"/>
<dbReference type="EMBL" id="BKCJ011389540">
    <property type="protein sequence ID" value="GFD28884.1"/>
    <property type="molecule type" value="Genomic_DNA"/>
</dbReference>
<feature type="non-terminal residue" evidence="1">
    <location>
        <position position="1"/>
    </location>
</feature>
<keyword evidence="1" id="KW-0808">Transferase</keyword>
<feature type="non-terminal residue" evidence="1">
    <location>
        <position position="80"/>
    </location>
</feature>
<gene>
    <name evidence="1" type="ORF">Tci_900853</name>
</gene>
<name>A0A699V9W3_TANCI</name>
<proteinExistence type="predicted"/>
<keyword evidence="1" id="KW-0418">Kinase</keyword>
<protein>
    <submittedName>
        <fullName evidence="1">Probable LRR receptor-like serine/threonine-protein kinase At1g56140</fullName>
    </submittedName>
</protein>
<dbReference type="GO" id="GO:0016301">
    <property type="term" value="F:kinase activity"/>
    <property type="evidence" value="ECO:0007669"/>
    <property type="project" value="UniProtKB-KW"/>
</dbReference>
<sequence length="80" mass="8936">LNCLQRDFPCDRGLPRYSSFGINCGGPQITSSSSSQLVYEQDNEALGPATYYLNPERRWGVSNVGLRDNPAYTASTQRQF</sequence>
<evidence type="ECO:0000313" key="1">
    <source>
        <dbReference type="EMBL" id="GFD28884.1"/>
    </source>
</evidence>
<reference evidence="1" key="1">
    <citation type="journal article" date="2019" name="Sci. Rep.">
        <title>Draft genome of Tanacetum cinerariifolium, the natural source of mosquito coil.</title>
        <authorList>
            <person name="Yamashiro T."/>
            <person name="Shiraishi A."/>
            <person name="Satake H."/>
            <person name="Nakayama K."/>
        </authorList>
    </citation>
    <scope>NUCLEOTIDE SEQUENCE</scope>
</reference>
<keyword evidence="1" id="KW-0675">Receptor</keyword>